<dbReference type="EMBL" id="BKBA01000003">
    <property type="protein sequence ID" value="GEQ13064.1"/>
    <property type="molecule type" value="Genomic_DNA"/>
</dbReference>
<keyword evidence="3" id="KW-0328">Glycosyltransferase</keyword>
<evidence type="ECO:0000256" key="2">
    <source>
        <dbReference type="ARBA" id="ARBA00006739"/>
    </source>
</evidence>
<evidence type="ECO:0000313" key="6">
    <source>
        <dbReference type="Proteomes" id="UP000321793"/>
    </source>
</evidence>
<accession>A0A512SYR6</accession>
<proteinExistence type="inferred from homology"/>
<dbReference type="PANTHER" id="PTHR43179">
    <property type="entry name" value="RHAMNOSYLTRANSFERASE WBBL"/>
    <property type="match status" value="1"/>
</dbReference>
<keyword evidence="6" id="KW-1185">Reference proteome</keyword>
<dbReference type="OrthoDB" id="6653642at2"/>
<dbReference type="AlphaFoldDB" id="A0A512SYR6"/>
<dbReference type="RefSeq" id="WP_147062865.1">
    <property type="nucleotide sequence ID" value="NZ_BAABDN010000001.1"/>
</dbReference>
<dbReference type="GO" id="GO:0016757">
    <property type="term" value="F:glycosyltransferase activity"/>
    <property type="evidence" value="ECO:0007669"/>
    <property type="project" value="UniProtKB-KW"/>
</dbReference>
<dbReference type="PANTHER" id="PTHR43179:SF12">
    <property type="entry name" value="GALACTOFURANOSYLTRANSFERASE GLFT2"/>
    <property type="match status" value="1"/>
</dbReference>
<comment type="caution">
    <text evidence="5">The sequence shown here is derived from an EMBL/GenBank/DDBJ whole genome shotgun (WGS) entry which is preliminary data.</text>
</comment>
<sequence>MSEPVTVVTIVKGRHEHLREQRRVLRAVAPRTPHVVVAMGDPAIDDVVGEDDLTTVVHVDVDPCGLPLARARNTGVSTALAAGAELVVLLDVDCVPGPDLVESYRRAARLAPGALLAGPVTYLPEGVEVPQDPRDLTALRAPHPARPDPRPGSLERAGNHDLFWSLSCAVSASTWVTLGGFHEGYVGYGAEDTDLGRVARSRGVELVWVGGADAFHQFHPVSHPPVEHLDDIVRNATTFHARWGDWPMEGWLVEFERRGLLLRSAGRITATADGQVSAGDGGSVHP</sequence>
<dbReference type="InterPro" id="IPR029044">
    <property type="entry name" value="Nucleotide-diphossugar_trans"/>
</dbReference>
<evidence type="ECO:0000256" key="3">
    <source>
        <dbReference type="ARBA" id="ARBA00022676"/>
    </source>
</evidence>
<evidence type="ECO:0000256" key="1">
    <source>
        <dbReference type="ARBA" id="ARBA00004776"/>
    </source>
</evidence>
<evidence type="ECO:0000256" key="4">
    <source>
        <dbReference type="ARBA" id="ARBA00022679"/>
    </source>
</evidence>
<comment type="similarity">
    <text evidence="2">Belongs to the glycosyltransferase 2 family.</text>
</comment>
<dbReference type="Proteomes" id="UP000321793">
    <property type="component" value="Unassembled WGS sequence"/>
</dbReference>
<evidence type="ECO:0000313" key="5">
    <source>
        <dbReference type="EMBL" id="GEQ13064.1"/>
    </source>
</evidence>
<reference evidence="5 6" key="1">
    <citation type="submission" date="2019-07" db="EMBL/GenBank/DDBJ databases">
        <title>Whole genome shotgun sequence of Knoellia locipacati NBRC 109775.</title>
        <authorList>
            <person name="Hosoyama A."/>
            <person name="Uohara A."/>
            <person name="Ohji S."/>
            <person name="Ichikawa N."/>
        </authorList>
    </citation>
    <scope>NUCLEOTIDE SEQUENCE [LARGE SCALE GENOMIC DNA]</scope>
    <source>
        <strain evidence="5 6">NBRC 109775</strain>
    </source>
</reference>
<gene>
    <name evidence="5" type="ORF">KLO01_11110</name>
</gene>
<comment type="pathway">
    <text evidence="1">Cell wall biogenesis; cell wall polysaccharide biosynthesis.</text>
</comment>
<protein>
    <submittedName>
        <fullName evidence="5">Glycosyl transferase family A</fullName>
    </submittedName>
</protein>
<keyword evidence="4 5" id="KW-0808">Transferase</keyword>
<dbReference type="Gene3D" id="3.90.550.10">
    <property type="entry name" value="Spore Coat Polysaccharide Biosynthesis Protein SpsA, Chain A"/>
    <property type="match status" value="1"/>
</dbReference>
<name>A0A512SYR6_9MICO</name>
<organism evidence="5 6">
    <name type="scientific">Knoellia locipacati</name>
    <dbReference type="NCBI Taxonomy" id="882824"/>
    <lineage>
        <taxon>Bacteria</taxon>
        <taxon>Bacillati</taxon>
        <taxon>Actinomycetota</taxon>
        <taxon>Actinomycetes</taxon>
        <taxon>Micrococcales</taxon>
        <taxon>Intrasporangiaceae</taxon>
        <taxon>Knoellia</taxon>
    </lineage>
</organism>
<dbReference type="SUPFAM" id="SSF53448">
    <property type="entry name" value="Nucleotide-diphospho-sugar transferases"/>
    <property type="match status" value="1"/>
</dbReference>